<dbReference type="Pfam" id="PF25539">
    <property type="entry name" value="Bestrophin_2"/>
    <property type="match status" value="1"/>
</dbReference>
<evidence type="ECO:0000313" key="7">
    <source>
        <dbReference type="EMBL" id="CAG8488737.1"/>
    </source>
</evidence>
<protein>
    <submittedName>
        <fullName evidence="7">17880_t:CDS:1</fullName>
    </submittedName>
</protein>
<evidence type="ECO:0000256" key="3">
    <source>
        <dbReference type="ARBA" id="ARBA00022692"/>
    </source>
</evidence>
<accession>A0A9N8WG41</accession>
<keyword evidence="6" id="KW-0472">Membrane</keyword>
<keyword evidence="5" id="KW-0406">Ion transport</keyword>
<comment type="caution">
    <text evidence="7">The sequence shown here is derived from an EMBL/GenBank/DDBJ whole genome shotgun (WGS) entry which is preliminary data.</text>
</comment>
<name>A0A9N8WG41_9GLOM</name>
<dbReference type="GO" id="GO:0005254">
    <property type="term" value="F:chloride channel activity"/>
    <property type="evidence" value="ECO:0007669"/>
    <property type="project" value="InterPro"/>
</dbReference>
<keyword evidence="4" id="KW-1133">Transmembrane helix</keyword>
<proteinExistence type="predicted"/>
<evidence type="ECO:0000256" key="6">
    <source>
        <dbReference type="ARBA" id="ARBA00023136"/>
    </source>
</evidence>
<keyword evidence="8" id="KW-1185">Reference proteome</keyword>
<comment type="subcellular location">
    <subcellularLocation>
        <location evidence="1">Membrane</location>
        <topology evidence="1">Multi-pass membrane protein</topology>
    </subcellularLocation>
</comment>
<keyword evidence="2" id="KW-0813">Transport</keyword>
<reference evidence="7" key="1">
    <citation type="submission" date="2021-06" db="EMBL/GenBank/DDBJ databases">
        <authorList>
            <person name="Kallberg Y."/>
            <person name="Tangrot J."/>
            <person name="Rosling A."/>
        </authorList>
    </citation>
    <scope>NUCLEOTIDE SEQUENCE</scope>
    <source>
        <strain evidence="7">IN212</strain>
    </source>
</reference>
<organism evidence="7 8">
    <name type="scientific">Racocetra fulgida</name>
    <dbReference type="NCBI Taxonomy" id="60492"/>
    <lineage>
        <taxon>Eukaryota</taxon>
        <taxon>Fungi</taxon>
        <taxon>Fungi incertae sedis</taxon>
        <taxon>Mucoromycota</taxon>
        <taxon>Glomeromycotina</taxon>
        <taxon>Glomeromycetes</taxon>
        <taxon>Diversisporales</taxon>
        <taxon>Gigasporaceae</taxon>
        <taxon>Racocetra</taxon>
    </lineage>
</organism>
<sequence length="108" mass="12376">MNLLLAFVVATKHSLKEEAGIDHEDLKGHIPNIFNFQQKVQPLSDKIDLPVEIITYLNLYYSRKCHEKELDSIPFGIISEVLRDLTQLFGTMHTISGTPIPITYQIHM</sequence>
<dbReference type="InterPro" id="IPR044669">
    <property type="entry name" value="YneE/VCCN1/2-like"/>
</dbReference>
<dbReference type="GO" id="GO:0016020">
    <property type="term" value="C:membrane"/>
    <property type="evidence" value="ECO:0007669"/>
    <property type="project" value="UniProtKB-SubCell"/>
</dbReference>
<dbReference type="EMBL" id="CAJVPZ010001292">
    <property type="protein sequence ID" value="CAG8488737.1"/>
    <property type="molecule type" value="Genomic_DNA"/>
</dbReference>
<evidence type="ECO:0000313" key="8">
    <source>
        <dbReference type="Proteomes" id="UP000789396"/>
    </source>
</evidence>
<keyword evidence="3" id="KW-0812">Transmembrane</keyword>
<evidence type="ECO:0000256" key="4">
    <source>
        <dbReference type="ARBA" id="ARBA00022989"/>
    </source>
</evidence>
<evidence type="ECO:0000256" key="5">
    <source>
        <dbReference type="ARBA" id="ARBA00023065"/>
    </source>
</evidence>
<gene>
    <name evidence="7" type="ORF">RFULGI_LOCUS1878</name>
</gene>
<dbReference type="Proteomes" id="UP000789396">
    <property type="component" value="Unassembled WGS sequence"/>
</dbReference>
<dbReference type="AlphaFoldDB" id="A0A9N8WG41"/>
<evidence type="ECO:0000256" key="1">
    <source>
        <dbReference type="ARBA" id="ARBA00004141"/>
    </source>
</evidence>
<evidence type="ECO:0000256" key="2">
    <source>
        <dbReference type="ARBA" id="ARBA00022448"/>
    </source>
</evidence>
<dbReference type="OrthoDB" id="1368at2759"/>